<keyword evidence="6 11" id="KW-0560">Oxidoreductase</keyword>
<dbReference type="Gene3D" id="3.50.50.100">
    <property type="match status" value="1"/>
</dbReference>
<evidence type="ECO:0000259" key="9">
    <source>
        <dbReference type="Pfam" id="PF07992"/>
    </source>
</evidence>
<comment type="caution">
    <text evidence="11">The sequence shown here is derived from an EMBL/GenBank/DDBJ whole genome shotgun (WGS) entry which is preliminary data.</text>
</comment>
<dbReference type="PRINTS" id="PR00411">
    <property type="entry name" value="PNDRDTASEI"/>
</dbReference>
<keyword evidence="4" id="KW-0274">FAD</keyword>
<dbReference type="PRINTS" id="PR00368">
    <property type="entry name" value="FADPNR"/>
</dbReference>
<comment type="catalytic activity">
    <reaction evidence="8">
        <text>a quinone + NADH + H(+) = a quinol + NAD(+)</text>
        <dbReference type="Rhea" id="RHEA:46160"/>
        <dbReference type="ChEBI" id="CHEBI:15378"/>
        <dbReference type="ChEBI" id="CHEBI:24646"/>
        <dbReference type="ChEBI" id="CHEBI:57540"/>
        <dbReference type="ChEBI" id="CHEBI:57945"/>
        <dbReference type="ChEBI" id="CHEBI:132124"/>
        <dbReference type="EC" id="1.6.5.9"/>
    </reaction>
</comment>
<keyword evidence="3" id="KW-0285">Flavoprotein</keyword>
<evidence type="ECO:0000256" key="4">
    <source>
        <dbReference type="ARBA" id="ARBA00022827"/>
    </source>
</evidence>
<keyword evidence="7" id="KW-0520">NAD</keyword>
<dbReference type="InterPro" id="IPR036188">
    <property type="entry name" value="FAD/NAD-bd_sf"/>
</dbReference>
<dbReference type="PANTHER" id="PTHR43706:SF47">
    <property type="entry name" value="EXTERNAL NADH-UBIQUINONE OXIDOREDUCTASE 1, MITOCHONDRIAL-RELATED"/>
    <property type="match status" value="1"/>
</dbReference>
<feature type="domain" description="External alternative NADH-ubiquinone oxidoreductase-like C-terminal" evidence="10">
    <location>
        <begin position="347"/>
        <end position="405"/>
    </location>
</feature>
<evidence type="ECO:0000256" key="1">
    <source>
        <dbReference type="ARBA" id="ARBA00005272"/>
    </source>
</evidence>
<reference evidence="11 12" key="1">
    <citation type="submission" date="2020-08" db="EMBL/GenBank/DDBJ databases">
        <title>Genomic Encyclopedia of Type Strains, Phase IV (KMG-IV): sequencing the most valuable type-strain genomes for metagenomic binning, comparative biology and taxonomic classification.</title>
        <authorList>
            <person name="Goeker M."/>
        </authorList>
    </citation>
    <scope>NUCLEOTIDE SEQUENCE [LARGE SCALE GENOMIC DNA]</scope>
    <source>
        <strain evidence="11 12">DSM 22336</strain>
    </source>
</reference>
<dbReference type="Pfam" id="PF22366">
    <property type="entry name" value="NDH2_C"/>
    <property type="match status" value="1"/>
</dbReference>
<accession>A0A841LYW5</accession>
<evidence type="ECO:0000256" key="5">
    <source>
        <dbReference type="ARBA" id="ARBA00022946"/>
    </source>
</evidence>
<keyword evidence="5" id="KW-0809">Transit peptide</keyword>
<dbReference type="Proteomes" id="UP000555393">
    <property type="component" value="Unassembled WGS sequence"/>
</dbReference>
<dbReference type="AlphaFoldDB" id="A0A841LYW5"/>
<dbReference type="GO" id="GO:0050136">
    <property type="term" value="F:NADH dehydrogenase (quinone) (non-electrogenic) activity"/>
    <property type="evidence" value="ECO:0007669"/>
    <property type="project" value="UniProtKB-EC"/>
</dbReference>
<evidence type="ECO:0000256" key="7">
    <source>
        <dbReference type="ARBA" id="ARBA00023027"/>
    </source>
</evidence>
<evidence type="ECO:0000256" key="6">
    <source>
        <dbReference type="ARBA" id="ARBA00023002"/>
    </source>
</evidence>
<name>A0A841LYW5_9HYPH</name>
<evidence type="ECO:0000256" key="2">
    <source>
        <dbReference type="ARBA" id="ARBA00012637"/>
    </source>
</evidence>
<dbReference type="InterPro" id="IPR054585">
    <property type="entry name" value="NDH2-like_C"/>
</dbReference>
<dbReference type="InterPro" id="IPR045024">
    <property type="entry name" value="NDH-2"/>
</dbReference>
<dbReference type="RefSeq" id="WP_184223948.1">
    <property type="nucleotide sequence ID" value="NZ_JACIIU010000015.1"/>
</dbReference>
<dbReference type="EC" id="1.6.5.9" evidence="2"/>
<evidence type="ECO:0000256" key="3">
    <source>
        <dbReference type="ARBA" id="ARBA00022630"/>
    </source>
</evidence>
<proteinExistence type="inferred from homology"/>
<evidence type="ECO:0000256" key="8">
    <source>
        <dbReference type="ARBA" id="ARBA00047599"/>
    </source>
</evidence>
<gene>
    <name evidence="11" type="ORF">FHS77_002608</name>
</gene>
<dbReference type="InterPro" id="IPR023753">
    <property type="entry name" value="FAD/NAD-binding_dom"/>
</dbReference>
<protein>
    <recommendedName>
        <fullName evidence="2">NADH:ubiquinone reductase (non-electrogenic)</fullName>
        <ecNumber evidence="2">1.6.5.9</ecNumber>
    </recommendedName>
</protein>
<evidence type="ECO:0000259" key="10">
    <source>
        <dbReference type="Pfam" id="PF22366"/>
    </source>
</evidence>
<feature type="domain" description="FAD/NAD(P)-binding" evidence="9">
    <location>
        <begin position="6"/>
        <end position="323"/>
    </location>
</feature>
<dbReference type="PANTHER" id="PTHR43706">
    <property type="entry name" value="NADH DEHYDROGENASE"/>
    <property type="match status" value="1"/>
</dbReference>
<evidence type="ECO:0000313" key="11">
    <source>
        <dbReference type="EMBL" id="MBB6262040.1"/>
    </source>
</evidence>
<organism evidence="11 12">
    <name type="scientific">Paenochrobactrum gallinarii</name>
    <dbReference type="NCBI Taxonomy" id="643673"/>
    <lineage>
        <taxon>Bacteria</taxon>
        <taxon>Pseudomonadati</taxon>
        <taxon>Pseudomonadota</taxon>
        <taxon>Alphaproteobacteria</taxon>
        <taxon>Hyphomicrobiales</taxon>
        <taxon>Brucellaceae</taxon>
        <taxon>Paenochrobactrum</taxon>
    </lineage>
</organism>
<dbReference type="SUPFAM" id="SSF51905">
    <property type="entry name" value="FAD/NAD(P)-binding domain"/>
    <property type="match status" value="1"/>
</dbReference>
<dbReference type="Pfam" id="PF07992">
    <property type="entry name" value="Pyr_redox_2"/>
    <property type="match status" value="1"/>
</dbReference>
<dbReference type="EMBL" id="JACIIU010000015">
    <property type="protein sequence ID" value="MBB6262040.1"/>
    <property type="molecule type" value="Genomic_DNA"/>
</dbReference>
<comment type="similarity">
    <text evidence="1">Belongs to the NADH dehydrogenase family.</text>
</comment>
<evidence type="ECO:0000313" key="12">
    <source>
        <dbReference type="Proteomes" id="UP000555393"/>
    </source>
</evidence>
<keyword evidence="12" id="KW-1185">Reference proteome</keyword>
<sequence>MAEKQRVVVVGAGFAGLQAVHGLKGANVEITLIDRRNHHLFQPLLYQVATTVLATSEIAWPIRHLFRDRKEVTTLLDEVVGIDRDSKQVMLRNSASVPYDKLILATGARHAYFGKDEWETFAPGLKTLEDATTIRRRVLLAFEQAELETDPQKQAALLTFTIIGAGPTGVEMAGIIAELAHSTLPREFRRIDTKKAVVLLVEAGPRVLPAFSEKLSDYARSALLKLGVTVRTGVPVTACDEDGIKIGEEAIACRTVIWAAGVQASPASKWLGVQGDRAGRVIVTKDLRVEGDPSIFVIGDTASVKWGEDNLVPGVAPAAKQQGDFAARAIRADLDGKPFNETFKYRHQGNLATVGKKVAVIEFGNFRLKGLLAWWIWGLAHIYFLIGTRSRLAVVWSWLWIYLSGLQSARLITQKETLRTPEQ</sequence>